<proteinExistence type="predicted"/>
<dbReference type="AlphaFoldDB" id="A0AAE0Z9V6"/>
<sequence length="186" mass="21584">MSGCQASRYWRASRRRTRARPSGGFVDSKIRTLPRIQGRLFLLLALEFASLITVTALHIRNEHLRSKSQKPLSHIGHIRWSLKVLLEQRLWMNGTTKASTLIPCLVQDESYKRADSRWGFRLPVQPLVLVIEVELYVFYRPTGRQDTVLTSYSLWLAHRSPGESPETDQEHSPRRFLEIHKVIGRV</sequence>
<comment type="caution">
    <text evidence="2">The sequence shown here is derived from an EMBL/GenBank/DDBJ whole genome shotgun (WGS) entry which is preliminary data.</text>
</comment>
<keyword evidence="1" id="KW-0812">Transmembrane</keyword>
<evidence type="ECO:0000313" key="3">
    <source>
        <dbReference type="Proteomes" id="UP001283361"/>
    </source>
</evidence>
<reference evidence="2" key="1">
    <citation type="journal article" date="2023" name="G3 (Bethesda)">
        <title>A reference genome for the long-term kleptoplast-retaining sea slug Elysia crispata morphotype clarki.</title>
        <authorList>
            <person name="Eastman K.E."/>
            <person name="Pendleton A.L."/>
            <person name="Shaikh M.A."/>
            <person name="Suttiyut T."/>
            <person name="Ogas R."/>
            <person name="Tomko P."/>
            <person name="Gavelis G."/>
            <person name="Widhalm J.R."/>
            <person name="Wisecaver J.H."/>
        </authorList>
    </citation>
    <scope>NUCLEOTIDE SEQUENCE</scope>
    <source>
        <strain evidence="2">ECLA1</strain>
    </source>
</reference>
<name>A0AAE0Z9V6_9GAST</name>
<feature type="transmembrane region" description="Helical" evidence="1">
    <location>
        <begin position="40"/>
        <end position="59"/>
    </location>
</feature>
<accession>A0AAE0Z9V6</accession>
<keyword evidence="1" id="KW-1133">Transmembrane helix</keyword>
<dbReference type="EMBL" id="JAWDGP010004295">
    <property type="protein sequence ID" value="KAK3765544.1"/>
    <property type="molecule type" value="Genomic_DNA"/>
</dbReference>
<keyword evidence="3" id="KW-1185">Reference proteome</keyword>
<organism evidence="2 3">
    <name type="scientific">Elysia crispata</name>
    <name type="common">lettuce slug</name>
    <dbReference type="NCBI Taxonomy" id="231223"/>
    <lineage>
        <taxon>Eukaryota</taxon>
        <taxon>Metazoa</taxon>
        <taxon>Spiralia</taxon>
        <taxon>Lophotrochozoa</taxon>
        <taxon>Mollusca</taxon>
        <taxon>Gastropoda</taxon>
        <taxon>Heterobranchia</taxon>
        <taxon>Euthyneura</taxon>
        <taxon>Panpulmonata</taxon>
        <taxon>Sacoglossa</taxon>
        <taxon>Placobranchoidea</taxon>
        <taxon>Plakobranchidae</taxon>
        <taxon>Elysia</taxon>
    </lineage>
</organism>
<protein>
    <submittedName>
        <fullName evidence="2">Uncharacterized protein</fullName>
    </submittedName>
</protein>
<dbReference type="Proteomes" id="UP001283361">
    <property type="component" value="Unassembled WGS sequence"/>
</dbReference>
<gene>
    <name evidence="2" type="ORF">RRG08_052337</name>
</gene>
<keyword evidence="1" id="KW-0472">Membrane</keyword>
<evidence type="ECO:0000313" key="2">
    <source>
        <dbReference type="EMBL" id="KAK3765544.1"/>
    </source>
</evidence>
<evidence type="ECO:0000256" key="1">
    <source>
        <dbReference type="SAM" id="Phobius"/>
    </source>
</evidence>